<dbReference type="NCBIfam" id="NF047389">
    <property type="entry name" value="ATPase_Sll1717"/>
    <property type="match status" value="1"/>
</dbReference>
<accession>A0ABT0LTG9</accession>
<gene>
    <name evidence="1" type="ORF">M3O51_13135</name>
</gene>
<dbReference type="Proteomes" id="UP001167357">
    <property type="component" value="Unassembled WGS sequence"/>
</dbReference>
<evidence type="ECO:0000313" key="2">
    <source>
        <dbReference type="Proteomes" id="UP001167357"/>
    </source>
</evidence>
<proteinExistence type="predicted"/>
<dbReference type="EMBL" id="JAMBED010000028">
    <property type="protein sequence ID" value="MCL1552224.1"/>
    <property type="molecule type" value="Genomic_DNA"/>
</dbReference>
<evidence type="ECO:0000313" key="1">
    <source>
        <dbReference type="EMBL" id="MCL1552224.1"/>
    </source>
</evidence>
<name>A0ABT0LTG9_9XANT</name>
<evidence type="ECO:0008006" key="3">
    <source>
        <dbReference type="Google" id="ProtNLM"/>
    </source>
</evidence>
<keyword evidence="2" id="KW-1185">Reference proteome</keyword>
<dbReference type="InterPro" id="IPR059206">
    <property type="entry name" value="Sll1717-like"/>
</dbReference>
<sequence>MSDESIFGNEAGEDEDQFRLNEHFVNHEVFNSFFDKSKNISVVSARKGMGKSALISQLRHRLEFDALYDDPIIVTAKGNDLLGLGDFSKKDQAYFENYWKQIICKKIILEIGSRIEIALTSDEMSMVELAELDGLKSKNLVGGLVSRVLGKIPLLNFEKKDSIPENCEALLKNFQSKYENHVVWVLVDDIDAKFQNNAEYQARVGSFFSAIRGLAFEQKNIRIRATVRSDVWSCLRHLEDLDKLDQYLIEIFWNKAYIREMLVRKILSYVKRKNPESPEAKYQISRDYNKILDLVFISPIEWGGDRDAKLFDAISTFSNRRPRWMVQLCRMSASKAREMRKRKINFDHIDYVLEDFGKKRRDDLIKEHGHQFKELEALIDAFRAADREFKHQDINNLINENYIRGRISTDIPSIDGSRYVDAEDLGHFLYKLNLVSRVHPDGKKFTHFSDDPDLYRSNENRAGRITWAIHPAYRTFLKIR</sequence>
<comment type="caution">
    <text evidence="1">The sequence shown here is derived from an EMBL/GenBank/DDBJ whole genome shotgun (WGS) entry which is preliminary data.</text>
</comment>
<organism evidence="1 2">
    <name type="scientific">Xanthomonas nasturtii</name>
    <dbReference type="NCBI Taxonomy" id="1843581"/>
    <lineage>
        <taxon>Bacteria</taxon>
        <taxon>Pseudomonadati</taxon>
        <taxon>Pseudomonadota</taxon>
        <taxon>Gammaproteobacteria</taxon>
        <taxon>Lysobacterales</taxon>
        <taxon>Lysobacteraceae</taxon>
        <taxon>Xanthomonas</taxon>
    </lineage>
</organism>
<protein>
    <recommendedName>
        <fullName evidence="3">ATP-binding protein</fullName>
    </recommendedName>
</protein>
<reference evidence="1" key="1">
    <citation type="submission" date="2022-04" db="EMBL/GenBank/DDBJ databases">
        <title>Genomic comparison of 19 strains of Xanthomonas nasturtii, a newly emerging watercress pathogen.</title>
        <authorList>
            <person name="Harrison J."/>
            <person name="Greer S."/>
            <person name="Hussain R."/>
            <person name="Lascelles D."/>
            <person name="Roberts M."/>
            <person name="Carter B."/>
            <person name="Bryning A."/>
            <person name="Carroll S."/>
            <person name="Aspin A."/>
            <person name="Cruz L."/>
            <person name="Cruz J."/>
            <person name="Grant M."/>
            <person name="Vicente J."/>
            <person name="Studholme D.J."/>
        </authorList>
    </citation>
    <scope>NUCLEOTIDE SEQUENCE</scope>
    <source>
        <strain evidence="1">10016B</strain>
    </source>
</reference>